<dbReference type="InterPro" id="IPR003646">
    <property type="entry name" value="SH3-like_bac-type"/>
</dbReference>
<protein>
    <submittedName>
        <fullName evidence="2">SH3 domain-containing protein</fullName>
    </submittedName>
</protein>
<comment type="caution">
    <text evidence="2">The sequence shown here is derived from an EMBL/GenBank/DDBJ whole genome shotgun (WGS) entry which is preliminary data.</text>
</comment>
<keyword evidence="3" id="KW-1185">Reference proteome</keyword>
<evidence type="ECO:0000259" key="1">
    <source>
        <dbReference type="SMART" id="SM00287"/>
    </source>
</evidence>
<reference evidence="2 3" key="1">
    <citation type="submission" date="2020-05" db="EMBL/GenBank/DDBJ databases">
        <title>Azospirillum oleiclasticum sp. nov, a nitrogen-fixing and heavy crude oil-emulsifying bacterium isolated from the crude oil of Yumen Oilfield.</title>
        <authorList>
            <person name="Wu D."/>
            <person name="Cai M."/>
            <person name="Zhang X."/>
        </authorList>
    </citation>
    <scope>NUCLEOTIDE SEQUENCE [LARGE SCALE GENOMIC DNA]</scope>
    <source>
        <strain evidence="2 3">ROY-1-1-2</strain>
    </source>
</reference>
<accession>A0ABX2TAU0</accession>
<gene>
    <name evidence="2" type="ORF">HND93_16785</name>
</gene>
<name>A0ABX2TAU0_9PROT</name>
<dbReference type="Proteomes" id="UP000584642">
    <property type="component" value="Unassembled WGS sequence"/>
</dbReference>
<evidence type="ECO:0000313" key="2">
    <source>
        <dbReference type="EMBL" id="NYZ21373.1"/>
    </source>
</evidence>
<sequence length="241" mass="25969">MPFVRVHGGKTHGLPVRTARREGNMIGRTLGLGLCAAVGVAAGFPVSAGAAPGDVHAVTSEKVNLRAGPSDSANVRSTVSRNDELVELRREGEWLGVRVVRTGEEGWIFSDLVRRKTASTLSGEGAARAPQREEAAGFERLSPAFDTLVRRINDQFGYRFAEKVEAGNNGTLRVVPTDAWVYNTSRDAKIYAALAVYQMWKNYNNGRPVSVVMGGNERERITIGDSGDTPDLALPAMGSSR</sequence>
<dbReference type="EMBL" id="JABFDB010000011">
    <property type="protein sequence ID" value="NYZ21373.1"/>
    <property type="molecule type" value="Genomic_DNA"/>
</dbReference>
<dbReference type="SMART" id="SM00287">
    <property type="entry name" value="SH3b"/>
    <property type="match status" value="1"/>
</dbReference>
<feature type="domain" description="SH3b" evidence="1">
    <location>
        <begin position="53"/>
        <end position="116"/>
    </location>
</feature>
<dbReference type="Gene3D" id="2.30.30.40">
    <property type="entry name" value="SH3 Domains"/>
    <property type="match status" value="1"/>
</dbReference>
<organism evidence="2 3">
    <name type="scientific">Azospirillum oleiclasticum</name>
    <dbReference type="NCBI Taxonomy" id="2735135"/>
    <lineage>
        <taxon>Bacteria</taxon>
        <taxon>Pseudomonadati</taxon>
        <taxon>Pseudomonadota</taxon>
        <taxon>Alphaproteobacteria</taxon>
        <taxon>Rhodospirillales</taxon>
        <taxon>Azospirillaceae</taxon>
        <taxon>Azospirillum</taxon>
    </lineage>
</organism>
<dbReference type="Pfam" id="PF08239">
    <property type="entry name" value="SH3_3"/>
    <property type="match status" value="1"/>
</dbReference>
<evidence type="ECO:0000313" key="3">
    <source>
        <dbReference type="Proteomes" id="UP000584642"/>
    </source>
</evidence>
<proteinExistence type="predicted"/>